<evidence type="ECO:0000256" key="4">
    <source>
        <dbReference type="ARBA" id="ARBA00022692"/>
    </source>
</evidence>
<evidence type="ECO:0000256" key="1">
    <source>
        <dbReference type="ARBA" id="ARBA00004651"/>
    </source>
</evidence>
<dbReference type="STRING" id="39841.SAMN05660836_01124"/>
<evidence type="ECO:0000313" key="9">
    <source>
        <dbReference type="EMBL" id="SFM67050.1"/>
    </source>
</evidence>
<evidence type="ECO:0000256" key="7">
    <source>
        <dbReference type="SAM" id="Phobius"/>
    </source>
</evidence>
<reference evidence="9 10" key="1">
    <citation type="submission" date="2016-10" db="EMBL/GenBank/DDBJ databases">
        <authorList>
            <person name="de Groot N.N."/>
        </authorList>
    </citation>
    <scope>NUCLEOTIDE SEQUENCE [LARGE SCALE GENOMIC DNA]</scope>
    <source>
        <strain evidence="9 10">DSM 9990</strain>
    </source>
</reference>
<keyword evidence="10" id="KW-1185">Reference proteome</keyword>
<name>A0A1I4SRS7_9BACT</name>
<evidence type="ECO:0000259" key="8">
    <source>
        <dbReference type="Pfam" id="PF00482"/>
    </source>
</evidence>
<keyword evidence="4 7" id="KW-0812">Transmembrane</keyword>
<sequence length="395" mass="44448">MAYFSYRAHDRNGAVHKGVIQASSVEEAVRKLKENDLFPIRIGEATRRKTGRVRDEAIITFCRELANLLRSGLPVDRALILLAQQESDKTFRRILQDVHGVVRRGGSLSEALQEHESLFGVFLPPMIRAGEASGTLIRILEQVGAYLERKHRFKQNLISASIYPMLLLGMSMISMIVLLVYVLPRFARIFQDLQQEIPAVTAVLLKMGLFLQNYGWTLPVIMLALFFGGRHLSGREYWRRHLDRWVLNIPFVKNLVIYTELARFFMTIGTMVNAGVPLLKSIHLALSVVGNGFIRDSLKPLYNDVRVGRSVSAFFAGLKNIPVRVGTVLRLSEERGELGRGLMELGEYFESETGKILQRMITLMEPVVIIGTGCVIGAMVLSMFGAIVSITEVRF</sequence>
<feature type="domain" description="Type II secretion system protein GspF" evidence="8">
    <location>
        <begin position="264"/>
        <end position="384"/>
    </location>
</feature>
<protein>
    <submittedName>
        <fullName evidence="9">General secretion pathway protein F</fullName>
    </submittedName>
</protein>
<evidence type="ECO:0000256" key="6">
    <source>
        <dbReference type="ARBA" id="ARBA00023136"/>
    </source>
</evidence>
<organism evidence="9 10">
    <name type="scientific">Thermodesulforhabdus norvegica</name>
    <dbReference type="NCBI Taxonomy" id="39841"/>
    <lineage>
        <taxon>Bacteria</taxon>
        <taxon>Pseudomonadati</taxon>
        <taxon>Thermodesulfobacteriota</taxon>
        <taxon>Syntrophobacteria</taxon>
        <taxon>Syntrophobacterales</taxon>
        <taxon>Thermodesulforhabdaceae</taxon>
        <taxon>Thermodesulforhabdus</taxon>
    </lineage>
</organism>
<dbReference type="GO" id="GO:0005886">
    <property type="term" value="C:plasma membrane"/>
    <property type="evidence" value="ECO:0007669"/>
    <property type="project" value="UniProtKB-SubCell"/>
</dbReference>
<dbReference type="PANTHER" id="PTHR30012">
    <property type="entry name" value="GENERAL SECRETION PATHWAY PROTEIN"/>
    <property type="match status" value="1"/>
</dbReference>
<dbReference type="RefSeq" id="WP_093394110.1">
    <property type="nucleotide sequence ID" value="NZ_FOUU01000002.1"/>
</dbReference>
<dbReference type="EMBL" id="FOUU01000002">
    <property type="protein sequence ID" value="SFM67050.1"/>
    <property type="molecule type" value="Genomic_DNA"/>
</dbReference>
<feature type="transmembrane region" description="Helical" evidence="7">
    <location>
        <begin position="214"/>
        <end position="232"/>
    </location>
</feature>
<dbReference type="Proteomes" id="UP000199611">
    <property type="component" value="Unassembled WGS sequence"/>
</dbReference>
<feature type="domain" description="Type II secretion system protein GspF" evidence="8">
    <location>
        <begin position="61"/>
        <end position="184"/>
    </location>
</feature>
<dbReference type="PRINTS" id="PR00812">
    <property type="entry name" value="BCTERIALGSPF"/>
</dbReference>
<dbReference type="AlphaFoldDB" id="A0A1I4SRS7"/>
<dbReference type="InterPro" id="IPR018076">
    <property type="entry name" value="T2SS_GspF_dom"/>
</dbReference>
<evidence type="ECO:0000256" key="3">
    <source>
        <dbReference type="ARBA" id="ARBA00022475"/>
    </source>
</evidence>
<dbReference type="OrthoDB" id="9805682at2"/>
<dbReference type="Pfam" id="PF00482">
    <property type="entry name" value="T2SSF"/>
    <property type="match status" value="2"/>
</dbReference>
<evidence type="ECO:0000256" key="2">
    <source>
        <dbReference type="ARBA" id="ARBA00005745"/>
    </source>
</evidence>
<feature type="transmembrane region" description="Helical" evidence="7">
    <location>
        <begin position="367"/>
        <end position="390"/>
    </location>
</feature>
<accession>A0A1I4SRS7</accession>
<keyword evidence="6 7" id="KW-0472">Membrane</keyword>
<dbReference type="InterPro" id="IPR003004">
    <property type="entry name" value="GspF/PilC"/>
</dbReference>
<comment type="similarity">
    <text evidence="2">Belongs to the GSP F family.</text>
</comment>
<keyword evidence="5 7" id="KW-1133">Transmembrane helix</keyword>
<keyword evidence="3" id="KW-1003">Cell membrane</keyword>
<evidence type="ECO:0000256" key="5">
    <source>
        <dbReference type="ARBA" id="ARBA00022989"/>
    </source>
</evidence>
<feature type="transmembrane region" description="Helical" evidence="7">
    <location>
        <begin position="157"/>
        <end position="183"/>
    </location>
</feature>
<comment type="subcellular location">
    <subcellularLocation>
        <location evidence="1">Cell membrane</location>
        <topology evidence="1">Multi-pass membrane protein</topology>
    </subcellularLocation>
</comment>
<dbReference type="InterPro" id="IPR042094">
    <property type="entry name" value="T2SS_GspF_sf"/>
</dbReference>
<proteinExistence type="inferred from homology"/>
<gene>
    <name evidence="9" type="ORF">SAMN05660836_01124</name>
</gene>
<dbReference type="PANTHER" id="PTHR30012:SF0">
    <property type="entry name" value="TYPE II SECRETION SYSTEM PROTEIN F-RELATED"/>
    <property type="match status" value="1"/>
</dbReference>
<evidence type="ECO:0000313" key="10">
    <source>
        <dbReference type="Proteomes" id="UP000199611"/>
    </source>
</evidence>
<dbReference type="Gene3D" id="1.20.81.30">
    <property type="entry name" value="Type II secretion system (T2SS), domain F"/>
    <property type="match status" value="2"/>
</dbReference>